<evidence type="ECO:0000313" key="2">
    <source>
        <dbReference type="EMBL" id="VDK24586.1"/>
    </source>
</evidence>
<gene>
    <name evidence="2" type="ORF">ASIM_LOCUS4838</name>
</gene>
<dbReference type="EMBL" id="UYRR01008914">
    <property type="protein sequence ID" value="VDK24586.1"/>
    <property type="molecule type" value="Genomic_DNA"/>
</dbReference>
<evidence type="ECO:0000313" key="4">
    <source>
        <dbReference type="WBParaSite" id="ASIM_0000503401-mRNA-1"/>
    </source>
</evidence>
<evidence type="ECO:0000313" key="3">
    <source>
        <dbReference type="Proteomes" id="UP000267096"/>
    </source>
</evidence>
<reference evidence="2 3" key="2">
    <citation type="submission" date="2018-11" db="EMBL/GenBank/DDBJ databases">
        <authorList>
            <consortium name="Pathogen Informatics"/>
        </authorList>
    </citation>
    <scope>NUCLEOTIDE SEQUENCE [LARGE SCALE GENOMIC DNA]</scope>
</reference>
<dbReference type="WBParaSite" id="ASIM_0000503401-mRNA-1">
    <property type="protein sequence ID" value="ASIM_0000503401-mRNA-1"/>
    <property type="gene ID" value="ASIM_0000503401"/>
</dbReference>
<evidence type="ECO:0000256" key="1">
    <source>
        <dbReference type="SAM" id="MobiDB-lite"/>
    </source>
</evidence>
<reference evidence="4" key="1">
    <citation type="submission" date="2017-02" db="UniProtKB">
        <authorList>
            <consortium name="WormBaseParasite"/>
        </authorList>
    </citation>
    <scope>IDENTIFICATION</scope>
</reference>
<organism evidence="4">
    <name type="scientific">Anisakis simplex</name>
    <name type="common">Herring worm</name>
    <dbReference type="NCBI Taxonomy" id="6269"/>
    <lineage>
        <taxon>Eukaryota</taxon>
        <taxon>Metazoa</taxon>
        <taxon>Ecdysozoa</taxon>
        <taxon>Nematoda</taxon>
        <taxon>Chromadorea</taxon>
        <taxon>Rhabditida</taxon>
        <taxon>Spirurina</taxon>
        <taxon>Ascaridomorpha</taxon>
        <taxon>Ascaridoidea</taxon>
        <taxon>Anisakidae</taxon>
        <taxon>Anisakis</taxon>
        <taxon>Anisakis simplex complex</taxon>
    </lineage>
</organism>
<accession>A0A0M3JBQ7</accession>
<proteinExistence type="predicted"/>
<dbReference type="Proteomes" id="UP000267096">
    <property type="component" value="Unassembled WGS sequence"/>
</dbReference>
<keyword evidence="3" id="KW-1185">Reference proteome</keyword>
<name>A0A0M3JBQ7_ANISI</name>
<sequence length="65" mass="7562">MASDAGVGVGVVVHWFLVESSNDKTTIKPNKIWKNKKQNNKKEEQKKEDTLRVRRPIPRSQPKYQ</sequence>
<protein>
    <submittedName>
        <fullName evidence="2 4">Uncharacterized protein</fullName>
    </submittedName>
</protein>
<dbReference type="AlphaFoldDB" id="A0A0M3JBQ7"/>
<feature type="region of interest" description="Disordered" evidence="1">
    <location>
        <begin position="26"/>
        <end position="65"/>
    </location>
</feature>
<feature type="compositionally biased region" description="Basic and acidic residues" evidence="1">
    <location>
        <begin position="40"/>
        <end position="52"/>
    </location>
</feature>